<feature type="coiled-coil region" evidence="12">
    <location>
        <begin position="176"/>
        <end position="206"/>
    </location>
</feature>
<keyword evidence="5" id="KW-0276">Fatty acid metabolism</keyword>
<comment type="cofactor">
    <cofactor evidence="11">
        <name>Fe(2+)</name>
        <dbReference type="ChEBI" id="CHEBI:29033"/>
    </cofactor>
</comment>
<evidence type="ECO:0000256" key="3">
    <source>
        <dbReference type="ARBA" id="ARBA00022516"/>
    </source>
</evidence>
<feature type="transmembrane region" description="Helical" evidence="13">
    <location>
        <begin position="755"/>
        <end position="773"/>
    </location>
</feature>
<dbReference type="PANTHER" id="PTHR11351">
    <property type="entry name" value="ACYL-COA DESATURASE"/>
    <property type="match status" value="1"/>
</dbReference>
<evidence type="ECO:0000256" key="8">
    <source>
        <dbReference type="ARBA" id="ARBA00023098"/>
    </source>
</evidence>
<keyword evidence="12" id="KW-0175">Coiled coil</keyword>
<keyword evidence="10 11" id="KW-0275">Fatty acid biosynthesis</keyword>
<comment type="subcellular location">
    <subcellularLocation>
        <location evidence="1">Membrane</location>
        <topology evidence="1">Multi-pass membrane protein</topology>
    </subcellularLocation>
</comment>
<keyword evidence="4 11" id="KW-0812">Transmembrane</keyword>
<dbReference type="CDD" id="cd03505">
    <property type="entry name" value="Delta9-FADS-like"/>
    <property type="match status" value="1"/>
</dbReference>
<organism evidence="14 15">
    <name type="scientific">Plasmodium fragile</name>
    <dbReference type="NCBI Taxonomy" id="5857"/>
    <lineage>
        <taxon>Eukaryota</taxon>
        <taxon>Sar</taxon>
        <taxon>Alveolata</taxon>
        <taxon>Apicomplexa</taxon>
        <taxon>Aconoidasida</taxon>
        <taxon>Haemosporida</taxon>
        <taxon>Plasmodiidae</taxon>
        <taxon>Plasmodium</taxon>
        <taxon>Plasmodium (Plasmodium)</taxon>
    </lineage>
</organism>
<evidence type="ECO:0000256" key="13">
    <source>
        <dbReference type="SAM" id="Phobius"/>
    </source>
</evidence>
<name>A0A0D9QF05_PLAFR</name>
<dbReference type="GO" id="GO:0004768">
    <property type="term" value="F:stearoyl-CoA 9-desaturase activity"/>
    <property type="evidence" value="ECO:0007669"/>
    <property type="project" value="TreeGrafter"/>
</dbReference>
<evidence type="ECO:0000256" key="7">
    <source>
        <dbReference type="ARBA" id="ARBA00023002"/>
    </source>
</evidence>
<feature type="transmembrane region" description="Helical" evidence="13">
    <location>
        <begin position="58"/>
        <end position="81"/>
    </location>
</feature>
<comment type="domain">
    <text evidence="11">The histidine box domains are involved in binding the catalytic metal ions.</text>
</comment>
<evidence type="ECO:0000256" key="1">
    <source>
        <dbReference type="ARBA" id="ARBA00004141"/>
    </source>
</evidence>
<evidence type="ECO:0000256" key="5">
    <source>
        <dbReference type="ARBA" id="ARBA00022832"/>
    </source>
</evidence>
<gene>
    <name evidence="14" type="ORF">AK88_04790</name>
</gene>
<dbReference type="OMA" id="VYECKRG"/>
<dbReference type="GO" id="GO:0005789">
    <property type="term" value="C:endoplasmic reticulum membrane"/>
    <property type="evidence" value="ECO:0007669"/>
    <property type="project" value="TreeGrafter"/>
</dbReference>
<keyword evidence="6 13" id="KW-1133">Transmembrane helix</keyword>
<dbReference type="Proteomes" id="UP000054561">
    <property type="component" value="Unassembled WGS sequence"/>
</dbReference>
<feature type="transmembrane region" description="Helical" evidence="13">
    <location>
        <begin position="370"/>
        <end position="388"/>
    </location>
</feature>
<protein>
    <recommendedName>
        <fullName evidence="16">Fatty acid desaturase domain-containing protein</fullName>
    </recommendedName>
</protein>
<feature type="transmembrane region" description="Helical" evidence="13">
    <location>
        <begin position="307"/>
        <end position="326"/>
    </location>
</feature>
<dbReference type="RefSeq" id="XP_012337817.1">
    <property type="nucleotide sequence ID" value="XM_012482394.1"/>
</dbReference>
<evidence type="ECO:0000313" key="15">
    <source>
        <dbReference type="Proteomes" id="UP000054561"/>
    </source>
</evidence>
<evidence type="ECO:0000256" key="10">
    <source>
        <dbReference type="ARBA" id="ARBA00023160"/>
    </source>
</evidence>
<feature type="transmembrane region" description="Helical" evidence="13">
    <location>
        <begin position="274"/>
        <end position="295"/>
    </location>
</feature>
<dbReference type="PANTHER" id="PTHR11351:SF31">
    <property type="entry name" value="DESATURASE 1, ISOFORM A-RELATED"/>
    <property type="match status" value="1"/>
</dbReference>
<dbReference type="AlphaFoldDB" id="A0A0D9QF05"/>
<feature type="transmembrane region" description="Helical" evidence="13">
    <location>
        <begin position="338"/>
        <end position="358"/>
    </location>
</feature>
<feature type="transmembrane region" description="Helical" evidence="13">
    <location>
        <begin position="33"/>
        <end position="51"/>
    </location>
</feature>
<proteinExistence type="inferred from homology"/>
<feature type="coiled-coil region" evidence="12">
    <location>
        <begin position="610"/>
        <end position="637"/>
    </location>
</feature>
<dbReference type="GO" id="GO:0005506">
    <property type="term" value="F:iron ion binding"/>
    <property type="evidence" value="ECO:0007669"/>
    <property type="project" value="TreeGrafter"/>
</dbReference>
<evidence type="ECO:0000256" key="6">
    <source>
        <dbReference type="ARBA" id="ARBA00022989"/>
    </source>
</evidence>
<evidence type="ECO:0008006" key="16">
    <source>
        <dbReference type="Google" id="ProtNLM"/>
    </source>
</evidence>
<dbReference type="PRINTS" id="PR00075">
    <property type="entry name" value="FACDDSATRASE"/>
</dbReference>
<dbReference type="GeneID" id="24270104"/>
<comment type="similarity">
    <text evidence="2 11">Belongs to the fatty acid desaturase type 1 family.</text>
</comment>
<feature type="transmembrane region" description="Helical" evidence="13">
    <location>
        <begin position="720"/>
        <end position="743"/>
    </location>
</feature>
<sequence>MGYKAQNAETNFNHLQGKMWEAFSKRFLNIEHVGIIYITYVVFLASCYIFRKYFSHKFIHFVNVAKGLLVTLISLLSLKYVDLNIHLGINLLHVYNITQLCAFLESLWTNKKETNEKSASGENRFIHKYEISKENENEYRHEYELIGDTSKHLEQLAKKILNNEKSIKENEGILKEKEIIEEVQKKEREEEEYMKKKNILEFQKKKDRSKSNMIWIYFFFSQTFYVFFYFFFWKYIHNVMIIKVYLTLQLSKSLISLASNFYHNNTNIKLFKRINHFLSIAYMIWLSLFFTKILYTSNDNSRSIHNFSVFAIVFHVYYAYIVFVNYIYTYHKQFRSSLFSFILFFHIFGVIGMIKLYYHEYGRSLCAQCISFYLINGFGITFGAHRLWSHRSFKAGTFVQVLFLILNSFANQGSVITWSKNHRLHHKYSDTKYDPHNIRYGFFYSHVGWLLYQKTKYVREKEKEIYMDDLLQNPLLLLQHKLDPYFNFFFCFIIPGIYSYFMYNNFWDGFFILGALRWIITLHATWSINSASHSFGHRPYNNDIKASNNIFTSLVALGEGCHNYHHVFPYCYAMNENFYILSINPTKYVIQFFYHLGLVWDLKCAKNICKEVRLKEAKKLEKKNKLLSENIKNEIMKKEDTSYVTDLMNSFTALCNDYINVSTFRYITYLLRDFAIMMTILLIHVYYCYNKYGNGTLFSNMFKNVEAIESNKLISVFSFIFFHIILYALPMGTMFTSLYSLVYECKRGLVFKNRFLNNFFGSIISSFILLPYTSENSRKSLLTSLNEDFLKVLKGPIYFDLYSFIFTIILGMYGLAIYIFGQFYFLIFFIAPYVVFNVWLLTYIYLLNNPPFFTVDMNAKDVDISVLNYVAFQSLLEWKKNNSIYQSKKRLYKIVFFFLNFIHHHLCYTHIVEFINSKIPSYRTKEIYKHFDKTLDQYHCLRNDKFIEVLKQFL</sequence>
<dbReference type="VEuPathDB" id="PlasmoDB:AK88_04790"/>
<feature type="transmembrane region" description="Helical" evidence="13">
    <location>
        <begin position="797"/>
        <end position="816"/>
    </location>
</feature>
<dbReference type="OrthoDB" id="1533126at2759"/>
<keyword evidence="8" id="KW-0443">Lipid metabolism</keyword>
<keyword evidence="15" id="KW-1185">Reference proteome</keyword>
<dbReference type="InterPro" id="IPR015876">
    <property type="entry name" value="Acyl-CoA_DS"/>
</dbReference>
<feature type="transmembrane region" description="Helical" evidence="13">
    <location>
        <begin position="242"/>
        <end position="262"/>
    </location>
</feature>
<evidence type="ECO:0000313" key="14">
    <source>
        <dbReference type="EMBL" id="KJP85569.1"/>
    </source>
</evidence>
<dbReference type="GO" id="GO:0006636">
    <property type="term" value="P:unsaturated fatty acid biosynthetic process"/>
    <property type="evidence" value="ECO:0007669"/>
    <property type="project" value="TreeGrafter"/>
</dbReference>
<keyword evidence="9 13" id="KW-0472">Membrane</keyword>
<feature type="transmembrane region" description="Helical" evidence="13">
    <location>
        <begin position="823"/>
        <end position="846"/>
    </location>
</feature>
<evidence type="ECO:0000256" key="2">
    <source>
        <dbReference type="ARBA" id="ARBA00009295"/>
    </source>
</evidence>
<evidence type="ECO:0000256" key="12">
    <source>
        <dbReference type="SAM" id="Coils"/>
    </source>
</evidence>
<feature type="transmembrane region" description="Helical" evidence="13">
    <location>
        <begin position="485"/>
        <end position="503"/>
    </location>
</feature>
<keyword evidence="3 11" id="KW-0444">Lipid biosynthesis</keyword>
<feature type="transmembrane region" description="Helical" evidence="13">
    <location>
        <begin position="214"/>
        <end position="236"/>
    </location>
</feature>
<keyword evidence="7 11" id="KW-0560">Oxidoreductase</keyword>
<dbReference type="EMBL" id="KQ001719">
    <property type="protein sequence ID" value="KJP85569.1"/>
    <property type="molecule type" value="Genomic_DNA"/>
</dbReference>
<accession>A0A0D9QF05</accession>
<feature type="transmembrane region" description="Helical" evidence="13">
    <location>
        <begin position="894"/>
        <end position="915"/>
    </location>
</feature>
<reference evidence="14 15" key="1">
    <citation type="submission" date="2014-03" db="EMBL/GenBank/DDBJ databases">
        <title>The Genome Sequence of Plasmodium fragile nilgiri.</title>
        <authorList>
            <consortium name="The Broad Institute Genomics Platform"/>
            <consortium name="The Broad Institute Genome Sequencing Center for Infectious Disease"/>
            <person name="Neafsey D."/>
            <person name="Duraisingh M."/>
            <person name="Young S.K."/>
            <person name="Zeng Q."/>
            <person name="Gargeya S."/>
            <person name="Abouelleil A."/>
            <person name="Alvarado L."/>
            <person name="Chapman S.B."/>
            <person name="Gainer-Dewar J."/>
            <person name="Goldberg J."/>
            <person name="Griggs A."/>
            <person name="Gujja S."/>
            <person name="Hansen M."/>
            <person name="Howarth C."/>
            <person name="Imamovic A."/>
            <person name="Larimer J."/>
            <person name="Pearson M."/>
            <person name="Poon T.W."/>
            <person name="Priest M."/>
            <person name="Roberts A."/>
            <person name="Saif S."/>
            <person name="Shea T."/>
            <person name="Sykes S."/>
            <person name="Wortman J."/>
            <person name="Nusbaum C."/>
            <person name="Birren B."/>
        </authorList>
    </citation>
    <scope>NUCLEOTIDE SEQUENCE [LARGE SCALE GENOMIC DNA]</scope>
    <source>
        <strain evidence="15">nilgiri</strain>
    </source>
</reference>
<evidence type="ECO:0000256" key="9">
    <source>
        <dbReference type="ARBA" id="ARBA00023136"/>
    </source>
</evidence>
<evidence type="ECO:0000256" key="4">
    <source>
        <dbReference type="ARBA" id="ARBA00022692"/>
    </source>
</evidence>
<evidence type="ECO:0000256" key="11">
    <source>
        <dbReference type="RuleBase" id="RU000581"/>
    </source>
</evidence>
<feature type="transmembrane region" description="Helical" evidence="13">
    <location>
        <begin position="669"/>
        <end position="687"/>
    </location>
</feature>